<dbReference type="VEuPathDB" id="FungiDB:A9K55_002663"/>
<sequence>MLYTVGAALKAGSINFSIMVASRVVLGIGVSLKGGTVPIYIAETVKRRIRSNLQLAIYPRLIPVVTNRAHIGILFLPKSPQYLIHKGKKLEAFKI</sequence>
<name>A0A2H4S6Y8_CORMI</name>
<dbReference type="InterPro" id="IPR020846">
    <property type="entry name" value="MFS_dom"/>
</dbReference>
<dbReference type="PROSITE" id="PS50850">
    <property type="entry name" value="MFS"/>
    <property type="match status" value="1"/>
</dbReference>
<dbReference type="GO" id="GO:0016020">
    <property type="term" value="C:membrane"/>
    <property type="evidence" value="ECO:0007669"/>
    <property type="project" value="UniProtKB-SubCell"/>
</dbReference>
<proteinExistence type="inferred from homology"/>
<dbReference type="PANTHER" id="PTHR48022:SF2">
    <property type="entry name" value="PLASTIDIC GLUCOSE TRANSPORTER 4"/>
    <property type="match status" value="1"/>
</dbReference>
<feature type="transmembrane region" description="Helical" evidence="6">
    <location>
        <begin position="20"/>
        <end position="41"/>
    </location>
</feature>
<evidence type="ECO:0000256" key="4">
    <source>
        <dbReference type="ARBA" id="ARBA00022989"/>
    </source>
</evidence>
<dbReference type="Gene3D" id="1.20.1250.20">
    <property type="entry name" value="MFS general substrate transporter like domains"/>
    <property type="match status" value="1"/>
</dbReference>
<evidence type="ECO:0000313" key="8">
    <source>
        <dbReference type="EMBL" id="ATY58883.1"/>
    </source>
</evidence>
<organism evidence="8 9">
    <name type="scientific">Cordyceps militaris</name>
    <name type="common">Caterpillar fungus</name>
    <name type="synonym">Clavaria militaris</name>
    <dbReference type="NCBI Taxonomy" id="73501"/>
    <lineage>
        <taxon>Eukaryota</taxon>
        <taxon>Fungi</taxon>
        <taxon>Dikarya</taxon>
        <taxon>Ascomycota</taxon>
        <taxon>Pezizomycotina</taxon>
        <taxon>Sordariomycetes</taxon>
        <taxon>Hypocreomycetidae</taxon>
        <taxon>Hypocreales</taxon>
        <taxon>Cordycipitaceae</taxon>
        <taxon>Cordyceps</taxon>
    </lineage>
</organism>
<evidence type="ECO:0000256" key="5">
    <source>
        <dbReference type="ARBA" id="ARBA00023136"/>
    </source>
</evidence>
<evidence type="ECO:0000256" key="3">
    <source>
        <dbReference type="ARBA" id="ARBA00022692"/>
    </source>
</evidence>
<evidence type="ECO:0000313" key="9">
    <source>
        <dbReference type="Proteomes" id="UP000323067"/>
    </source>
</evidence>
<feature type="domain" description="Major facilitator superfamily (MFS) profile" evidence="7">
    <location>
        <begin position="1"/>
        <end position="95"/>
    </location>
</feature>
<keyword evidence="3 6" id="KW-0812">Transmembrane</keyword>
<dbReference type="SUPFAM" id="SSF103473">
    <property type="entry name" value="MFS general substrate transporter"/>
    <property type="match status" value="1"/>
</dbReference>
<dbReference type="InterPro" id="IPR005828">
    <property type="entry name" value="MFS_sugar_transport-like"/>
</dbReference>
<evidence type="ECO:0000256" key="1">
    <source>
        <dbReference type="ARBA" id="ARBA00004141"/>
    </source>
</evidence>
<keyword evidence="8" id="KW-0813">Transport</keyword>
<comment type="subcellular location">
    <subcellularLocation>
        <location evidence="1">Membrane</location>
        <topology evidence="1">Multi-pass membrane protein</topology>
    </subcellularLocation>
</comment>
<comment type="similarity">
    <text evidence="2">Belongs to the major facilitator superfamily. Sugar transporter (TC 2.A.1.1) family.</text>
</comment>
<evidence type="ECO:0000256" key="6">
    <source>
        <dbReference type="SAM" id="Phobius"/>
    </source>
</evidence>
<dbReference type="GO" id="GO:0005351">
    <property type="term" value="F:carbohydrate:proton symporter activity"/>
    <property type="evidence" value="ECO:0007669"/>
    <property type="project" value="TreeGrafter"/>
</dbReference>
<keyword evidence="4 6" id="KW-1133">Transmembrane helix</keyword>
<dbReference type="Pfam" id="PF00083">
    <property type="entry name" value="Sugar_tr"/>
    <property type="match status" value="1"/>
</dbReference>
<evidence type="ECO:0000259" key="7">
    <source>
        <dbReference type="PROSITE" id="PS50850"/>
    </source>
</evidence>
<keyword evidence="5 6" id="KW-0472">Membrane</keyword>
<reference evidence="8 9" key="1">
    <citation type="journal article" date="2017" name="BMC Genomics">
        <title>Chromosome level assembly and secondary metabolite potential of the parasitic fungus Cordyceps militaris.</title>
        <authorList>
            <person name="Kramer G.J."/>
            <person name="Nodwell J.R."/>
        </authorList>
    </citation>
    <scope>NUCLEOTIDE SEQUENCE [LARGE SCALE GENOMIC DNA]</scope>
    <source>
        <strain evidence="8 9">ATCC 34164</strain>
    </source>
</reference>
<accession>A0A2H4S6Y8</accession>
<keyword evidence="8" id="KW-0762">Sugar transport</keyword>
<evidence type="ECO:0000256" key="2">
    <source>
        <dbReference type="ARBA" id="ARBA00010992"/>
    </source>
</evidence>
<dbReference type="PANTHER" id="PTHR48022">
    <property type="entry name" value="PLASTIDIC GLUCOSE TRANSPORTER 4"/>
    <property type="match status" value="1"/>
</dbReference>
<protein>
    <submittedName>
        <fullName evidence="8">Plastidic glucose transporter 4</fullName>
    </submittedName>
</protein>
<gene>
    <name evidence="8" type="ORF">A9K55_002663</name>
</gene>
<dbReference type="InterPro" id="IPR036259">
    <property type="entry name" value="MFS_trans_sf"/>
</dbReference>
<dbReference type="Proteomes" id="UP000323067">
    <property type="component" value="Chromosome iv"/>
</dbReference>
<dbReference type="AlphaFoldDB" id="A0A2H4S6Y8"/>
<dbReference type="EMBL" id="CP023322">
    <property type="protein sequence ID" value="ATY58883.1"/>
    <property type="molecule type" value="Genomic_DNA"/>
</dbReference>
<dbReference type="InterPro" id="IPR050360">
    <property type="entry name" value="MFS_Sugar_Transporters"/>
</dbReference>